<protein>
    <submittedName>
        <fullName evidence="1">Uncharacterized protein</fullName>
    </submittedName>
</protein>
<gene>
    <name evidence="1" type="ORF">K488DRAFT_47169</name>
</gene>
<evidence type="ECO:0000313" key="2">
    <source>
        <dbReference type="Proteomes" id="UP000814128"/>
    </source>
</evidence>
<organism evidence="1 2">
    <name type="scientific">Vararia minispora EC-137</name>
    <dbReference type="NCBI Taxonomy" id="1314806"/>
    <lineage>
        <taxon>Eukaryota</taxon>
        <taxon>Fungi</taxon>
        <taxon>Dikarya</taxon>
        <taxon>Basidiomycota</taxon>
        <taxon>Agaricomycotina</taxon>
        <taxon>Agaricomycetes</taxon>
        <taxon>Russulales</taxon>
        <taxon>Lachnocladiaceae</taxon>
        <taxon>Vararia</taxon>
    </lineage>
</organism>
<reference evidence="1" key="2">
    <citation type="journal article" date="2022" name="New Phytol.">
        <title>Evolutionary transition to the ectomycorrhizal habit in the genomes of a hyperdiverse lineage of mushroom-forming fungi.</title>
        <authorList>
            <person name="Looney B."/>
            <person name="Miyauchi S."/>
            <person name="Morin E."/>
            <person name="Drula E."/>
            <person name="Courty P.E."/>
            <person name="Kohler A."/>
            <person name="Kuo A."/>
            <person name="LaButti K."/>
            <person name="Pangilinan J."/>
            <person name="Lipzen A."/>
            <person name="Riley R."/>
            <person name="Andreopoulos W."/>
            <person name="He G."/>
            <person name="Johnson J."/>
            <person name="Nolan M."/>
            <person name="Tritt A."/>
            <person name="Barry K.W."/>
            <person name="Grigoriev I.V."/>
            <person name="Nagy L.G."/>
            <person name="Hibbett D."/>
            <person name="Henrissat B."/>
            <person name="Matheny P.B."/>
            <person name="Labbe J."/>
            <person name="Martin F.M."/>
        </authorList>
    </citation>
    <scope>NUCLEOTIDE SEQUENCE</scope>
    <source>
        <strain evidence="1">EC-137</strain>
    </source>
</reference>
<proteinExistence type="predicted"/>
<reference evidence="1" key="1">
    <citation type="submission" date="2021-02" db="EMBL/GenBank/DDBJ databases">
        <authorList>
            <consortium name="DOE Joint Genome Institute"/>
            <person name="Ahrendt S."/>
            <person name="Looney B.P."/>
            <person name="Miyauchi S."/>
            <person name="Morin E."/>
            <person name="Drula E."/>
            <person name="Courty P.E."/>
            <person name="Chicoki N."/>
            <person name="Fauchery L."/>
            <person name="Kohler A."/>
            <person name="Kuo A."/>
            <person name="Labutti K."/>
            <person name="Pangilinan J."/>
            <person name="Lipzen A."/>
            <person name="Riley R."/>
            <person name="Andreopoulos W."/>
            <person name="He G."/>
            <person name="Johnson J."/>
            <person name="Barry K.W."/>
            <person name="Grigoriev I.V."/>
            <person name="Nagy L."/>
            <person name="Hibbett D."/>
            <person name="Henrissat B."/>
            <person name="Matheny P.B."/>
            <person name="Labbe J."/>
            <person name="Martin F."/>
        </authorList>
    </citation>
    <scope>NUCLEOTIDE SEQUENCE</scope>
    <source>
        <strain evidence="1">EC-137</strain>
    </source>
</reference>
<sequence>MDPASAKLEPFLLMAKSAKGAAAAKLVADATTAPGVYVFSELLEIPSILEARCTGTFHHQYYDLLELFSYGTYPEYRQKKDAFPALNEAQVVKLKHLSLVSSAMQSRILPYGQLLSELDLPTVHSLESLIIDAVYADLLRGKLDQNQQQFEVEYTVGRDVPNDALPTLLSSLQAWSSTTSSLLTSLDSKLQSLAARSVEAARHAEMHEKILEANLKEIADKREKSKRTDTRRELKDGSGQWNRKDRTVDDDMDVDDSLFGSAAKGKNRKSVIRLIFAFQRH</sequence>
<comment type="caution">
    <text evidence="1">The sequence shown here is derived from an EMBL/GenBank/DDBJ whole genome shotgun (WGS) entry which is preliminary data.</text>
</comment>
<dbReference type="Proteomes" id="UP000814128">
    <property type="component" value="Unassembled WGS sequence"/>
</dbReference>
<accession>A0ACB8QQR5</accession>
<keyword evidence="2" id="KW-1185">Reference proteome</keyword>
<dbReference type="EMBL" id="MU273513">
    <property type="protein sequence ID" value="KAI0033696.1"/>
    <property type="molecule type" value="Genomic_DNA"/>
</dbReference>
<name>A0ACB8QQR5_9AGAM</name>
<evidence type="ECO:0000313" key="1">
    <source>
        <dbReference type="EMBL" id="KAI0033696.1"/>
    </source>
</evidence>